<gene>
    <name evidence="2" type="ORF">SLAV_36730</name>
</gene>
<accession>A0A2K8PQU5</accession>
<feature type="region of interest" description="Disordered" evidence="1">
    <location>
        <begin position="189"/>
        <end position="239"/>
    </location>
</feature>
<dbReference type="InterPro" id="IPR012338">
    <property type="entry name" value="Beta-lactam/transpept-like"/>
</dbReference>
<feature type="compositionally biased region" description="Low complexity" evidence="1">
    <location>
        <begin position="217"/>
        <end position="227"/>
    </location>
</feature>
<keyword evidence="2" id="KW-0121">Carboxypeptidase</keyword>
<dbReference type="InterPro" id="IPR050491">
    <property type="entry name" value="AmpC-like"/>
</dbReference>
<dbReference type="KEGG" id="slx:SLAV_36730"/>
<reference evidence="2 3" key="1">
    <citation type="submission" date="2017-11" db="EMBL/GenBank/DDBJ databases">
        <title>Complete genome sequence of Streptomyces lavendulae subsp. lavendulae CCM 3239 (formerly 'Streptomyces aureofaciens CCM 3239'), the producer of the angucycline-type antibiotic auricin.</title>
        <authorList>
            <person name="Busche T."/>
            <person name="Novakova R."/>
            <person name="Al'Dilaimi A."/>
            <person name="Homerova D."/>
            <person name="Feckova L."/>
            <person name="Rezuchova B."/>
            <person name="Mingyar E."/>
            <person name="Csolleiova D."/>
            <person name="Bekeova C."/>
            <person name="Winkler A."/>
            <person name="Sevcikova B."/>
            <person name="Kalinowski J."/>
            <person name="Kormanec J."/>
            <person name="Ruckert C."/>
        </authorList>
    </citation>
    <scope>NUCLEOTIDE SEQUENCE [LARGE SCALE GENOMIC DNA]</scope>
    <source>
        <strain evidence="2 3">CCM 3239</strain>
    </source>
</reference>
<dbReference type="RefSeq" id="WP_051841321.1">
    <property type="nucleotide sequence ID" value="NZ_CP024985.1"/>
</dbReference>
<evidence type="ECO:0000313" key="2">
    <source>
        <dbReference type="EMBL" id="ATZ29111.1"/>
    </source>
</evidence>
<keyword evidence="2" id="KW-0645">Protease</keyword>
<protein>
    <submittedName>
        <fullName evidence="2">D-alanyl-D-alanine carboxypeptidase</fullName>
        <ecNumber evidence="2">3.4.16.4</ecNumber>
    </submittedName>
</protein>
<dbReference type="Pfam" id="PF00144">
    <property type="entry name" value="Beta-lactamase"/>
    <property type="match status" value="1"/>
</dbReference>
<dbReference type="InterPro" id="IPR001466">
    <property type="entry name" value="Beta-lactam-related"/>
</dbReference>
<organism evidence="2 3">
    <name type="scientific">Streptomyces lavendulae subsp. lavendulae</name>
    <dbReference type="NCBI Taxonomy" id="58340"/>
    <lineage>
        <taxon>Bacteria</taxon>
        <taxon>Bacillati</taxon>
        <taxon>Actinomycetota</taxon>
        <taxon>Actinomycetes</taxon>
        <taxon>Kitasatosporales</taxon>
        <taxon>Streptomycetaceae</taxon>
        <taxon>Streptomyces</taxon>
    </lineage>
</organism>
<evidence type="ECO:0000313" key="3">
    <source>
        <dbReference type="Proteomes" id="UP000231791"/>
    </source>
</evidence>
<dbReference type="Gene3D" id="3.40.710.10">
    <property type="entry name" value="DD-peptidase/beta-lactamase superfamily"/>
    <property type="match status" value="1"/>
</dbReference>
<dbReference type="GO" id="GO:0009002">
    <property type="term" value="F:serine-type D-Ala-D-Ala carboxypeptidase activity"/>
    <property type="evidence" value="ECO:0007669"/>
    <property type="project" value="UniProtKB-EC"/>
</dbReference>
<dbReference type="SUPFAM" id="SSF56601">
    <property type="entry name" value="beta-lactamase/transpeptidase-like"/>
    <property type="match status" value="1"/>
</dbReference>
<dbReference type="EMBL" id="CP024985">
    <property type="protein sequence ID" value="ATZ29111.1"/>
    <property type="molecule type" value="Genomic_DNA"/>
</dbReference>
<dbReference type="GeneID" id="49388309"/>
<evidence type="ECO:0000256" key="1">
    <source>
        <dbReference type="SAM" id="MobiDB-lite"/>
    </source>
</evidence>
<keyword evidence="2" id="KW-0378">Hydrolase</keyword>
<dbReference type="AlphaFoldDB" id="A0A2K8PQU5"/>
<dbReference type="PANTHER" id="PTHR46825">
    <property type="entry name" value="D-ALANYL-D-ALANINE-CARBOXYPEPTIDASE/ENDOPEPTIDASE AMPH"/>
    <property type="match status" value="1"/>
</dbReference>
<dbReference type="EC" id="3.4.16.4" evidence="2"/>
<keyword evidence="3" id="KW-1185">Reference proteome</keyword>
<proteinExistence type="predicted"/>
<sequence>MEVVDPACGRWGYASGTADLRTGRPMDVRDRLRIGSITKTFTAATVLQLADEGRLSLDAFVEHYLPGLVQGNGYDGNKITVRQLLQQTSGPPDHSEALATADVEWLRHHHFTPQDLVRRALRLPPPAHPWHCSTTDYILAGLLIEKATGRPAEAEISRRIIKPLDLHDTYWPGDAERIRGPHSRSYFTTEEDGKAVRWTAPSGTPRPGAQEAHWSPRRTTSTRSSPPCWSAASCHPPGSRRCARRWRAIRNGSDRTAATAWG</sequence>
<name>A0A2K8PQU5_STRLA</name>
<dbReference type="Proteomes" id="UP000231791">
    <property type="component" value="Chromosome"/>
</dbReference>
<dbReference type="PANTHER" id="PTHR46825:SF7">
    <property type="entry name" value="D-ALANYL-D-ALANINE CARBOXYPEPTIDASE"/>
    <property type="match status" value="1"/>
</dbReference>